<dbReference type="EMBL" id="JAEKPD010000008">
    <property type="protein sequence ID" value="MBJ3763098.1"/>
    <property type="molecule type" value="Genomic_DNA"/>
</dbReference>
<feature type="region of interest" description="Disordered" evidence="11">
    <location>
        <begin position="1"/>
        <end position="27"/>
    </location>
</feature>
<dbReference type="GO" id="GO:0071973">
    <property type="term" value="P:bacterial-type flagellum-dependent cell motility"/>
    <property type="evidence" value="ECO:0007669"/>
    <property type="project" value="InterPro"/>
</dbReference>
<evidence type="ECO:0000256" key="8">
    <source>
        <dbReference type="ARBA" id="ARBA00023136"/>
    </source>
</evidence>
<dbReference type="GO" id="GO:0003774">
    <property type="term" value="F:cytoskeletal motor activity"/>
    <property type="evidence" value="ECO:0007669"/>
    <property type="project" value="InterPro"/>
</dbReference>
<feature type="domain" description="Flagellar motor switch protein FliG middle" evidence="13">
    <location>
        <begin position="139"/>
        <end position="208"/>
    </location>
</feature>
<feature type="domain" description="Flagellar motor switch protein FliG N-terminal" evidence="14">
    <location>
        <begin position="28"/>
        <end position="121"/>
    </location>
</feature>
<proteinExistence type="inferred from homology"/>
<protein>
    <recommendedName>
        <fullName evidence="4">Flagellar motor switch protein FliG</fullName>
    </recommendedName>
</protein>
<feature type="domain" description="Flagellar motor switch protein FliG C-terminal" evidence="12">
    <location>
        <begin position="240"/>
        <end position="349"/>
    </location>
</feature>
<keyword evidence="9" id="KW-0975">Bacterial flagellum</keyword>
<evidence type="ECO:0000256" key="1">
    <source>
        <dbReference type="ARBA" id="ARBA00004117"/>
    </source>
</evidence>
<dbReference type="Pfam" id="PF01706">
    <property type="entry name" value="FliG_C"/>
    <property type="match status" value="1"/>
</dbReference>
<dbReference type="InterPro" id="IPR011002">
    <property type="entry name" value="FliG_a-hlx"/>
</dbReference>
<dbReference type="PANTHER" id="PTHR30534:SF0">
    <property type="entry name" value="FLAGELLAR MOTOR SWITCH PROTEIN FLIG"/>
    <property type="match status" value="1"/>
</dbReference>
<dbReference type="Pfam" id="PF14842">
    <property type="entry name" value="FliG_N"/>
    <property type="match status" value="1"/>
</dbReference>
<evidence type="ECO:0000256" key="4">
    <source>
        <dbReference type="ARBA" id="ARBA00021870"/>
    </source>
</evidence>
<organism evidence="15 16">
    <name type="scientific">Palleronia pontilimi</name>
    <dbReference type="NCBI Taxonomy" id="1964209"/>
    <lineage>
        <taxon>Bacteria</taxon>
        <taxon>Pseudomonadati</taxon>
        <taxon>Pseudomonadota</taxon>
        <taxon>Alphaproteobacteria</taxon>
        <taxon>Rhodobacterales</taxon>
        <taxon>Roseobacteraceae</taxon>
        <taxon>Palleronia</taxon>
    </lineage>
</organism>
<dbReference type="InterPro" id="IPR028263">
    <property type="entry name" value="FliG_N"/>
</dbReference>
<comment type="function">
    <text evidence="10">FliG is one of three proteins (FliG, FliN, FliM) that forms the rotor-mounted switch complex (C ring), located at the base of the basal body. This complex interacts with the CheY and CheZ chemotaxis proteins, in addition to contacting components of the motor that determine the direction of flagellar rotation.</text>
</comment>
<evidence type="ECO:0000259" key="13">
    <source>
        <dbReference type="Pfam" id="PF14841"/>
    </source>
</evidence>
<evidence type="ECO:0000259" key="14">
    <source>
        <dbReference type="Pfam" id="PF14842"/>
    </source>
</evidence>
<dbReference type="InterPro" id="IPR032779">
    <property type="entry name" value="FliG_M"/>
</dbReference>
<evidence type="ECO:0000313" key="15">
    <source>
        <dbReference type="EMBL" id="MBJ3763098.1"/>
    </source>
</evidence>
<keyword evidence="5" id="KW-1003">Cell membrane</keyword>
<evidence type="ECO:0000256" key="11">
    <source>
        <dbReference type="SAM" id="MobiDB-lite"/>
    </source>
</evidence>
<dbReference type="Gene3D" id="1.10.220.30">
    <property type="match status" value="3"/>
</dbReference>
<gene>
    <name evidence="15" type="ORF">ILP92_10110</name>
</gene>
<comment type="similarity">
    <text evidence="3">Belongs to the FliG family.</text>
</comment>
<dbReference type="PANTHER" id="PTHR30534">
    <property type="entry name" value="FLAGELLAR MOTOR SWITCH PROTEIN FLIG"/>
    <property type="match status" value="1"/>
</dbReference>
<keyword evidence="15" id="KW-0966">Cell projection</keyword>
<dbReference type="GO" id="GO:0009425">
    <property type="term" value="C:bacterial-type flagellum basal body"/>
    <property type="evidence" value="ECO:0007669"/>
    <property type="project" value="UniProtKB-SubCell"/>
</dbReference>
<name>A0A934MCS1_9RHOB</name>
<comment type="caution">
    <text evidence="15">The sequence shown here is derived from an EMBL/GenBank/DDBJ whole genome shotgun (WGS) entry which is preliminary data.</text>
</comment>
<dbReference type="SUPFAM" id="SSF48029">
    <property type="entry name" value="FliG"/>
    <property type="match status" value="2"/>
</dbReference>
<dbReference type="InterPro" id="IPR023087">
    <property type="entry name" value="Flg_Motor_Flig_C"/>
</dbReference>
<dbReference type="Pfam" id="PF14841">
    <property type="entry name" value="FliG_M"/>
    <property type="match status" value="1"/>
</dbReference>
<dbReference type="AlphaFoldDB" id="A0A934MCS1"/>
<evidence type="ECO:0000256" key="10">
    <source>
        <dbReference type="ARBA" id="ARBA00025598"/>
    </source>
</evidence>
<dbReference type="PRINTS" id="PR00954">
    <property type="entry name" value="FLGMOTORFLIG"/>
</dbReference>
<evidence type="ECO:0000313" key="16">
    <source>
        <dbReference type="Proteomes" id="UP000642488"/>
    </source>
</evidence>
<evidence type="ECO:0000256" key="6">
    <source>
        <dbReference type="ARBA" id="ARBA00022500"/>
    </source>
</evidence>
<sequence length="360" mass="38676">MAGQVALRTNTQPVPARPLPGAPTAKSLSRRQKAAIVVRLLLAEGAQLPLSDLPEMLQAELTTQMTQMRFVDRATLRDVIEEFATELDSIGLSFPGGLEDTLAILEGAINPDLAARLRKQSGAIWADDPWDTIVEFKLEQLMPLLERESPEVGAVILSKLKVGKAAELLSKLPGKTARRLTLAVSETADVAPEMVHRIGVALAAELKAEPPRAFPAAAVERLGAILNVSPSVTREDVLEGLDEEDADLGQRVRKAIFTFEDIPARIGVKDVPNITKAVDQDNLVIAIAGADDRTRDAVDYLLKNMSQRLADTLREEAAELGQVPAAKAEKAQTAVVSAIRDAVDAGEIRMLDPDEGGDEG</sequence>
<dbReference type="RefSeq" id="WP_198916256.1">
    <property type="nucleotide sequence ID" value="NZ_JAEKPD010000008.1"/>
</dbReference>
<keyword evidence="8" id="KW-0472">Membrane</keyword>
<keyword evidence="16" id="KW-1185">Reference proteome</keyword>
<comment type="subcellular location">
    <subcellularLocation>
        <location evidence="1">Bacterial flagellum basal body</location>
    </subcellularLocation>
    <subcellularLocation>
        <location evidence="2">Cell membrane</location>
        <topology evidence="2">Peripheral membrane protein</topology>
        <orientation evidence="2">Cytoplasmic side</orientation>
    </subcellularLocation>
</comment>
<keyword evidence="15" id="KW-0282">Flagellum</keyword>
<reference evidence="15" key="1">
    <citation type="submission" date="2020-12" db="EMBL/GenBank/DDBJ databases">
        <title>Bacterial taxonomy.</title>
        <authorList>
            <person name="Pan X."/>
        </authorList>
    </citation>
    <scope>NUCLEOTIDE SEQUENCE</scope>
    <source>
        <strain evidence="15">KCTC 52957</strain>
    </source>
</reference>
<evidence type="ECO:0000256" key="3">
    <source>
        <dbReference type="ARBA" id="ARBA00010299"/>
    </source>
</evidence>
<dbReference type="GO" id="GO:0006935">
    <property type="term" value="P:chemotaxis"/>
    <property type="evidence" value="ECO:0007669"/>
    <property type="project" value="UniProtKB-KW"/>
</dbReference>
<dbReference type="InterPro" id="IPR000090">
    <property type="entry name" value="Flg_Motor_Flig"/>
</dbReference>
<keyword evidence="6" id="KW-0145">Chemotaxis</keyword>
<evidence type="ECO:0000256" key="7">
    <source>
        <dbReference type="ARBA" id="ARBA00022779"/>
    </source>
</evidence>
<dbReference type="GO" id="GO:0005886">
    <property type="term" value="C:plasma membrane"/>
    <property type="evidence" value="ECO:0007669"/>
    <property type="project" value="UniProtKB-SubCell"/>
</dbReference>
<accession>A0A934MCS1</accession>
<evidence type="ECO:0000256" key="9">
    <source>
        <dbReference type="ARBA" id="ARBA00023143"/>
    </source>
</evidence>
<evidence type="ECO:0000259" key="12">
    <source>
        <dbReference type="Pfam" id="PF01706"/>
    </source>
</evidence>
<evidence type="ECO:0000256" key="2">
    <source>
        <dbReference type="ARBA" id="ARBA00004413"/>
    </source>
</evidence>
<keyword evidence="7" id="KW-0283">Flagellar rotation</keyword>
<keyword evidence="15" id="KW-0969">Cilium</keyword>
<dbReference type="Proteomes" id="UP000642488">
    <property type="component" value="Unassembled WGS sequence"/>
</dbReference>
<evidence type="ECO:0000256" key="5">
    <source>
        <dbReference type="ARBA" id="ARBA00022475"/>
    </source>
</evidence>